<dbReference type="Proteomes" id="UP000798951">
    <property type="component" value="Unassembled WGS sequence"/>
</dbReference>
<evidence type="ECO:0000256" key="1">
    <source>
        <dbReference type="SAM" id="MobiDB-lite"/>
    </source>
</evidence>
<gene>
    <name evidence="2" type="ORF">FNL39_102351</name>
</gene>
<name>A0ABQ6YQY0_9NOCA</name>
<accession>A0ABQ6YQY0</accession>
<dbReference type="InterPro" id="IPR036894">
    <property type="entry name" value="YbaB-like_sf"/>
</dbReference>
<organism evidence="2 3">
    <name type="scientific">Nocardia caishijiensis</name>
    <dbReference type="NCBI Taxonomy" id="184756"/>
    <lineage>
        <taxon>Bacteria</taxon>
        <taxon>Bacillati</taxon>
        <taxon>Actinomycetota</taxon>
        <taxon>Actinomycetes</taxon>
        <taxon>Mycobacteriales</taxon>
        <taxon>Nocardiaceae</taxon>
        <taxon>Nocardia</taxon>
    </lineage>
</organism>
<protein>
    <recommendedName>
        <fullName evidence="4">YbaB/EbfC DNA-binding family protein</fullName>
    </recommendedName>
</protein>
<dbReference type="EMBL" id="VMSD01000002">
    <property type="protein sequence ID" value="KAF0848203.1"/>
    <property type="molecule type" value="Genomic_DNA"/>
</dbReference>
<dbReference type="RefSeq" id="WP_067982296.1">
    <property type="nucleotide sequence ID" value="NZ_VMSD01000002.1"/>
</dbReference>
<sequence length="167" mass="18195">MNDEWSAPTRAENNALRAQIDSMLEMFESEKSALLGMQSRAAELVSVWSEDGLVRASGNIAGVSEVHIEPDAFKRSTPESLGRSVTEALTELSRQTARTQEDALSPISASMPDLSDLVPGAPSLKDLMAELAPPPPPTPEPVVEAPRGLIDDEDDEDGYFRNRTYLR</sequence>
<proteinExistence type="predicted"/>
<evidence type="ECO:0000313" key="2">
    <source>
        <dbReference type="EMBL" id="KAF0848203.1"/>
    </source>
</evidence>
<dbReference type="Gene3D" id="3.30.1310.10">
    <property type="entry name" value="Nucleoid-associated protein YbaB-like domain"/>
    <property type="match status" value="1"/>
</dbReference>
<keyword evidence="3" id="KW-1185">Reference proteome</keyword>
<evidence type="ECO:0008006" key="4">
    <source>
        <dbReference type="Google" id="ProtNLM"/>
    </source>
</evidence>
<evidence type="ECO:0000313" key="3">
    <source>
        <dbReference type="Proteomes" id="UP000798951"/>
    </source>
</evidence>
<feature type="region of interest" description="Disordered" evidence="1">
    <location>
        <begin position="93"/>
        <end position="167"/>
    </location>
</feature>
<reference evidence="2 3" key="1">
    <citation type="submission" date="2019-07" db="EMBL/GenBank/DDBJ databases">
        <title>Genomic Encyclopedia of Type Strains, Phase IV (KMG-IV): sequencing the most valuable type-strain genomes for metagenomic binning, comparative biology and taxonomic classification.</title>
        <authorList>
            <person name="Goeker M."/>
        </authorList>
    </citation>
    <scope>NUCLEOTIDE SEQUENCE [LARGE SCALE GENOMIC DNA]</scope>
    <source>
        <strain evidence="2 3">DSM 44831</strain>
    </source>
</reference>
<comment type="caution">
    <text evidence="2">The sequence shown here is derived from an EMBL/GenBank/DDBJ whole genome shotgun (WGS) entry which is preliminary data.</text>
</comment>